<dbReference type="Pfam" id="PF00042">
    <property type="entry name" value="Globin"/>
    <property type="match status" value="1"/>
</dbReference>
<feature type="domain" description="FAD-binding FR-type" evidence="16">
    <location>
        <begin position="149"/>
        <end position="273"/>
    </location>
</feature>
<sequence length="424" mass="46806">MALTAHQVALVKSTAPVIKEHGKTITSYFYKTLLAEHPELKNMFSLRHQQVGAQQQALADAVFGYAAYIDDLDKLSAAVERIAHKHASLYVRPEHYPIVGEYLVRAFEQVLGAALTPEIKEAWVAAYGQLADVFIGREKQLYAHDGAWTAWRRFVVSRREREAEGIESFYLRAADGQQRLLGYLPGQYISLQVALEELDGLRQSRQFSLSTAPGDATTEYRISVKREATIAGASRAQLAAGAVPGVVSNLLLDHYGVGAAVDVSAPAGEFFFDEQAAGADDPLVLLSLGVGATPLVAILDAVLQSRRPRRPVTWIQAARSTAAMCFRTHVLAAAAAHANVRPMLWVKKKAAEDGEHMVQGRLDLDAVRERDAALLWLECAAARYYLCGPQQWMVQTRQWLERQRVPRGRIHLELFGTGEAEPIV</sequence>
<gene>
    <name evidence="17" type="ORF">CDD82_979</name>
</gene>
<dbReference type="Pfam" id="PF00970">
    <property type="entry name" value="FAD_binding_6"/>
    <property type="match status" value="1"/>
</dbReference>
<feature type="domain" description="Globin" evidence="15">
    <location>
        <begin position="2"/>
        <end position="139"/>
    </location>
</feature>
<proteinExistence type="inferred from homology"/>
<dbReference type="InterPro" id="IPR017938">
    <property type="entry name" value="Riboflavin_synthase-like_b-brl"/>
</dbReference>
<dbReference type="GO" id="GO:0020037">
    <property type="term" value="F:heme binding"/>
    <property type="evidence" value="ECO:0007669"/>
    <property type="project" value="InterPro"/>
</dbReference>
<keyword evidence="12" id="KW-0520">NAD</keyword>
<dbReference type="AlphaFoldDB" id="A0A2C5XD19"/>
<dbReference type="CDD" id="cd06184">
    <property type="entry name" value="flavohem_like_fad_nad_binding"/>
    <property type="match status" value="1"/>
</dbReference>
<dbReference type="InterPro" id="IPR000971">
    <property type="entry name" value="Globin"/>
</dbReference>
<keyword evidence="5" id="KW-0216">Detoxification</keyword>
<dbReference type="GO" id="GO:0046210">
    <property type="term" value="P:nitric oxide catabolic process"/>
    <property type="evidence" value="ECO:0007669"/>
    <property type="project" value="TreeGrafter"/>
</dbReference>
<keyword evidence="18" id="KW-1185">Reference proteome</keyword>
<dbReference type="EMBL" id="NJEU01001263">
    <property type="protein sequence ID" value="PHH67939.1"/>
    <property type="molecule type" value="Genomic_DNA"/>
</dbReference>
<dbReference type="SUPFAM" id="SSF46458">
    <property type="entry name" value="Globin-like"/>
    <property type="match status" value="1"/>
</dbReference>
<comment type="catalytic activity">
    <reaction evidence="13">
        <text>2 nitric oxide + NADH + 2 O2 = 2 nitrate + NAD(+) + H(+)</text>
        <dbReference type="Rhea" id="RHEA:19469"/>
        <dbReference type="ChEBI" id="CHEBI:15378"/>
        <dbReference type="ChEBI" id="CHEBI:15379"/>
        <dbReference type="ChEBI" id="CHEBI:16480"/>
        <dbReference type="ChEBI" id="CHEBI:17632"/>
        <dbReference type="ChEBI" id="CHEBI:57540"/>
        <dbReference type="ChEBI" id="CHEBI:57945"/>
        <dbReference type="EC" id="1.14.12.17"/>
    </reaction>
</comment>
<evidence type="ECO:0000256" key="13">
    <source>
        <dbReference type="ARBA" id="ARBA00048649"/>
    </source>
</evidence>
<evidence type="ECO:0000256" key="1">
    <source>
        <dbReference type="ARBA" id="ARBA00001970"/>
    </source>
</evidence>
<dbReference type="GO" id="GO:0009636">
    <property type="term" value="P:response to toxic substance"/>
    <property type="evidence" value="ECO:0007669"/>
    <property type="project" value="UniProtKB-KW"/>
</dbReference>
<evidence type="ECO:0000256" key="5">
    <source>
        <dbReference type="ARBA" id="ARBA00022575"/>
    </source>
</evidence>
<dbReference type="GO" id="GO:0071949">
    <property type="term" value="F:FAD binding"/>
    <property type="evidence" value="ECO:0007669"/>
    <property type="project" value="TreeGrafter"/>
</dbReference>
<comment type="caution">
    <text evidence="17">The sequence shown here is derived from an EMBL/GenBank/DDBJ whole genome shotgun (WGS) entry which is preliminary data.</text>
</comment>
<dbReference type="PROSITE" id="PS51384">
    <property type="entry name" value="FAD_FR"/>
    <property type="match status" value="1"/>
</dbReference>
<dbReference type="PANTHER" id="PTHR43396">
    <property type="entry name" value="FLAVOHEMOPROTEIN"/>
    <property type="match status" value="1"/>
</dbReference>
<keyword evidence="10" id="KW-0521">NADP</keyword>
<dbReference type="InterPro" id="IPR012292">
    <property type="entry name" value="Globin/Proto"/>
</dbReference>
<dbReference type="PANTHER" id="PTHR43396:SF3">
    <property type="entry name" value="FLAVOHEMOPROTEIN"/>
    <property type="match status" value="1"/>
</dbReference>
<dbReference type="Gene3D" id="3.40.50.80">
    <property type="entry name" value="Nucleotide-binding domain of ferredoxin-NADP reductase (FNR) module"/>
    <property type="match status" value="1"/>
</dbReference>
<dbReference type="Proteomes" id="UP000224854">
    <property type="component" value="Unassembled WGS sequence"/>
</dbReference>
<accession>A0A2C5XD19</accession>
<organism evidence="17 18">
    <name type="scientific">Ophiocordyceps australis</name>
    <dbReference type="NCBI Taxonomy" id="1399860"/>
    <lineage>
        <taxon>Eukaryota</taxon>
        <taxon>Fungi</taxon>
        <taxon>Dikarya</taxon>
        <taxon>Ascomycota</taxon>
        <taxon>Pezizomycotina</taxon>
        <taxon>Sordariomycetes</taxon>
        <taxon>Hypocreomycetidae</taxon>
        <taxon>Hypocreales</taxon>
        <taxon>Ophiocordycipitaceae</taxon>
        <taxon>Ophiocordyceps</taxon>
    </lineage>
</organism>
<protein>
    <recommendedName>
        <fullName evidence="4">nitric oxide dioxygenase</fullName>
        <ecNumber evidence="4">1.14.12.17</ecNumber>
    </recommendedName>
</protein>
<dbReference type="InterPro" id="IPR017927">
    <property type="entry name" value="FAD-bd_FR_type"/>
</dbReference>
<evidence type="ECO:0000256" key="8">
    <source>
        <dbReference type="ARBA" id="ARBA00022723"/>
    </source>
</evidence>
<comment type="cofactor">
    <cofactor evidence="1">
        <name>heme b</name>
        <dbReference type="ChEBI" id="CHEBI:60344"/>
    </cofactor>
</comment>
<evidence type="ECO:0000313" key="18">
    <source>
        <dbReference type="Proteomes" id="UP000224854"/>
    </source>
</evidence>
<evidence type="ECO:0000256" key="3">
    <source>
        <dbReference type="ARBA" id="ARBA00006401"/>
    </source>
</evidence>
<evidence type="ECO:0000256" key="7">
    <source>
        <dbReference type="ARBA" id="ARBA00022630"/>
    </source>
</evidence>
<keyword evidence="6" id="KW-0349">Heme</keyword>
<evidence type="ECO:0000256" key="12">
    <source>
        <dbReference type="ARBA" id="ARBA00023027"/>
    </source>
</evidence>
<evidence type="ECO:0000256" key="9">
    <source>
        <dbReference type="ARBA" id="ARBA00022827"/>
    </source>
</evidence>
<reference evidence="17 18" key="1">
    <citation type="submission" date="2017-06" db="EMBL/GenBank/DDBJ databases">
        <title>Ant-infecting Ophiocordyceps genomes reveal a high diversity of potential behavioral manipulation genes and a possible major role for enterotoxins.</title>
        <authorList>
            <person name="De Bekker C."/>
            <person name="Evans H.C."/>
            <person name="Brachmann A."/>
            <person name="Hughes D.P."/>
        </authorList>
    </citation>
    <scope>NUCLEOTIDE SEQUENCE [LARGE SCALE GENOMIC DNA]</scope>
    <source>
        <strain evidence="17 18">1348a</strain>
    </source>
</reference>
<keyword evidence="9" id="KW-0274">FAD</keyword>
<dbReference type="GO" id="GO:0008941">
    <property type="term" value="F:nitric oxide dioxygenase NAD(P)H activity"/>
    <property type="evidence" value="ECO:0007669"/>
    <property type="project" value="UniProtKB-EC"/>
</dbReference>
<comment type="similarity">
    <text evidence="3">In the C-terminal section; belongs to the flavoprotein pyridine nucleotide cytochrome reductase family.</text>
</comment>
<dbReference type="Gene3D" id="1.10.490.10">
    <property type="entry name" value="Globins"/>
    <property type="match status" value="1"/>
</dbReference>
<dbReference type="Pfam" id="PF00175">
    <property type="entry name" value="NAD_binding_1"/>
    <property type="match status" value="1"/>
</dbReference>
<evidence type="ECO:0000313" key="17">
    <source>
        <dbReference type="EMBL" id="PHH67939.1"/>
    </source>
</evidence>
<evidence type="ECO:0000256" key="4">
    <source>
        <dbReference type="ARBA" id="ARBA00012229"/>
    </source>
</evidence>
<name>A0A2C5XD19_9HYPO</name>
<evidence type="ECO:0000256" key="14">
    <source>
        <dbReference type="ARBA" id="ARBA00049433"/>
    </source>
</evidence>
<dbReference type="InterPro" id="IPR039261">
    <property type="entry name" value="FNR_nucleotide-bd"/>
</dbReference>
<dbReference type="FunFam" id="1.10.490.10:FF:000003">
    <property type="entry name" value="Flavohemoprotein"/>
    <property type="match status" value="1"/>
</dbReference>
<keyword evidence="7" id="KW-0285">Flavoprotein</keyword>
<evidence type="ECO:0000259" key="15">
    <source>
        <dbReference type="PROSITE" id="PS01033"/>
    </source>
</evidence>
<dbReference type="InterPro" id="IPR008333">
    <property type="entry name" value="Cbr1-like_FAD-bd_dom"/>
</dbReference>
<evidence type="ECO:0000256" key="10">
    <source>
        <dbReference type="ARBA" id="ARBA00022857"/>
    </source>
</evidence>
<keyword evidence="8" id="KW-0479">Metal-binding</keyword>
<comment type="cofactor">
    <cofactor evidence="2">
        <name>FAD</name>
        <dbReference type="ChEBI" id="CHEBI:57692"/>
    </cofactor>
</comment>
<comment type="catalytic activity">
    <reaction evidence="14">
        <text>2 nitric oxide + NADPH + 2 O2 = 2 nitrate + NADP(+) + H(+)</text>
        <dbReference type="Rhea" id="RHEA:19465"/>
        <dbReference type="ChEBI" id="CHEBI:15378"/>
        <dbReference type="ChEBI" id="CHEBI:15379"/>
        <dbReference type="ChEBI" id="CHEBI:16480"/>
        <dbReference type="ChEBI" id="CHEBI:17632"/>
        <dbReference type="ChEBI" id="CHEBI:57783"/>
        <dbReference type="ChEBI" id="CHEBI:58349"/>
        <dbReference type="EC" id="1.14.12.17"/>
    </reaction>
</comment>
<dbReference type="OrthoDB" id="436496at2759"/>
<evidence type="ECO:0000259" key="16">
    <source>
        <dbReference type="PROSITE" id="PS51384"/>
    </source>
</evidence>
<evidence type="ECO:0000256" key="6">
    <source>
        <dbReference type="ARBA" id="ARBA00022617"/>
    </source>
</evidence>
<dbReference type="SUPFAM" id="SSF52343">
    <property type="entry name" value="Ferredoxin reductase-like, C-terminal NADP-linked domain"/>
    <property type="match status" value="1"/>
</dbReference>
<dbReference type="SUPFAM" id="SSF63380">
    <property type="entry name" value="Riboflavin synthase domain-like"/>
    <property type="match status" value="1"/>
</dbReference>
<dbReference type="GO" id="GO:0019825">
    <property type="term" value="F:oxygen binding"/>
    <property type="evidence" value="ECO:0007669"/>
    <property type="project" value="InterPro"/>
</dbReference>
<dbReference type="PRINTS" id="PR00406">
    <property type="entry name" value="CYTB5RDTASE"/>
</dbReference>
<dbReference type="Gene3D" id="2.40.30.10">
    <property type="entry name" value="Translation factors"/>
    <property type="match status" value="1"/>
</dbReference>
<dbReference type="GO" id="GO:0046872">
    <property type="term" value="F:metal ion binding"/>
    <property type="evidence" value="ECO:0007669"/>
    <property type="project" value="UniProtKB-KW"/>
</dbReference>
<evidence type="ECO:0000256" key="11">
    <source>
        <dbReference type="ARBA" id="ARBA00023004"/>
    </source>
</evidence>
<dbReference type="InterPro" id="IPR009050">
    <property type="entry name" value="Globin-like_sf"/>
</dbReference>
<keyword evidence="11" id="KW-0408">Iron</keyword>
<dbReference type="InterPro" id="IPR001433">
    <property type="entry name" value="OxRdtase_FAD/NAD-bd"/>
</dbReference>
<dbReference type="EC" id="1.14.12.17" evidence="4"/>
<evidence type="ECO:0000256" key="2">
    <source>
        <dbReference type="ARBA" id="ARBA00001974"/>
    </source>
</evidence>
<dbReference type="CDD" id="cd08922">
    <property type="entry name" value="FHb-globin"/>
    <property type="match status" value="1"/>
</dbReference>
<dbReference type="PROSITE" id="PS01033">
    <property type="entry name" value="GLOBIN"/>
    <property type="match status" value="1"/>
</dbReference>
<dbReference type="GO" id="GO:0071500">
    <property type="term" value="P:cellular response to nitrosative stress"/>
    <property type="evidence" value="ECO:0007669"/>
    <property type="project" value="TreeGrafter"/>
</dbReference>